<dbReference type="AlphaFoldDB" id="A0A2T0AGC0"/>
<sequence>MNGNRSGLFGRRELSVCCSESEHLARKESRLRSAQVLRLRAPHAVPQVFKRRDVSPAELLDLEKERVAVDTSEKRERWEERSTSPPVRRPRKRGQTPRRVPLMKARTGECELGELSTSASDVGGAYGGARRACADARSLRWLASVVRWPSLAMRCPTGLGGEESIAHGESGERGVYRQREESRGVCAVERRCCPPFCEECCSWEKKRGLRISGAAIECAELGLVGKGTRGLEGGRRAARMSSFGQLSKVGPDLLSSLSTSSSSQ</sequence>
<evidence type="ECO:0000256" key="1">
    <source>
        <dbReference type="SAM" id="MobiDB-lite"/>
    </source>
</evidence>
<feature type="compositionally biased region" description="Basic and acidic residues" evidence="1">
    <location>
        <begin position="71"/>
        <end position="82"/>
    </location>
</feature>
<proteinExistence type="predicted"/>
<organism evidence="2 3">
    <name type="scientific">Rhodotorula toruloides</name>
    <name type="common">Yeast</name>
    <name type="synonym">Rhodosporidium toruloides</name>
    <dbReference type="NCBI Taxonomy" id="5286"/>
    <lineage>
        <taxon>Eukaryota</taxon>
        <taxon>Fungi</taxon>
        <taxon>Dikarya</taxon>
        <taxon>Basidiomycota</taxon>
        <taxon>Pucciniomycotina</taxon>
        <taxon>Microbotryomycetes</taxon>
        <taxon>Sporidiobolales</taxon>
        <taxon>Sporidiobolaceae</taxon>
        <taxon>Rhodotorula</taxon>
    </lineage>
</organism>
<dbReference type="Proteomes" id="UP000239560">
    <property type="component" value="Unassembled WGS sequence"/>
</dbReference>
<reference evidence="2 3" key="1">
    <citation type="journal article" date="2018" name="Elife">
        <title>Functional genomics of lipid metabolism in the oleaginous yeast Rhodosporidium toruloides.</title>
        <authorList>
            <person name="Coradetti S.T."/>
            <person name="Pinel D."/>
            <person name="Geiselman G."/>
            <person name="Ito M."/>
            <person name="Mondo S."/>
            <person name="Reilly M.C."/>
            <person name="Cheng Y.F."/>
            <person name="Bauer S."/>
            <person name="Grigoriev I."/>
            <person name="Gladden J.M."/>
            <person name="Simmons B.A."/>
            <person name="Brem R."/>
            <person name="Arkin A.P."/>
            <person name="Skerker J.M."/>
        </authorList>
    </citation>
    <scope>NUCLEOTIDE SEQUENCE [LARGE SCALE GENOMIC DNA]</scope>
    <source>
        <strain evidence="2 3">NBRC 0880</strain>
    </source>
</reference>
<name>A0A2T0AGC0_RHOTO</name>
<feature type="region of interest" description="Disordered" evidence="1">
    <location>
        <begin position="71"/>
        <end position="98"/>
    </location>
</feature>
<dbReference type="EMBL" id="LCTV02000002">
    <property type="protein sequence ID" value="PRQ77035.1"/>
    <property type="molecule type" value="Genomic_DNA"/>
</dbReference>
<protein>
    <submittedName>
        <fullName evidence="2">Uncharacterized protein</fullName>
    </submittedName>
</protein>
<gene>
    <name evidence="2" type="ORF">AAT19DRAFT_12453</name>
</gene>
<comment type="caution">
    <text evidence="2">The sequence shown here is derived from an EMBL/GenBank/DDBJ whole genome shotgun (WGS) entry which is preliminary data.</text>
</comment>
<evidence type="ECO:0000313" key="2">
    <source>
        <dbReference type="EMBL" id="PRQ77035.1"/>
    </source>
</evidence>
<accession>A0A2T0AGC0</accession>
<evidence type="ECO:0000313" key="3">
    <source>
        <dbReference type="Proteomes" id="UP000239560"/>
    </source>
</evidence>